<evidence type="ECO:0000256" key="6">
    <source>
        <dbReference type="SAM" id="Phobius"/>
    </source>
</evidence>
<feature type="transmembrane region" description="Helical" evidence="6">
    <location>
        <begin position="200"/>
        <end position="217"/>
    </location>
</feature>
<feature type="transmembrane region" description="Helical" evidence="6">
    <location>
        <begin position="322"/>
        <end position="341"/>
    </location>
</feature>
<dbReference type="EMBL" id="PUHY01000006">
    <property type="protein sequence ID" value="PQO36050.1"/>
    <property type="molecule type" value="Genomic_DNA"/>
</dbReference>
<sequence length="569" mass="60577">MDHPFGWLSLVPPLAAIILAIVTRRTVLSLLIGILVGGVILASGNPVTGIWIAVSEFIWAKLTEGSKLQVYGFTILIGAMIGLVSASGGIRGLVNLIVPFANTRVRGQVTTWLMGMIIFFDDYANSLLLGGTMREVTDRLKISREKLAYIIDSTAAPVSGLALISTWVATEIGFIQLGVDQIDAANKPEAFQLFLESIPYRFYTLWALLLVPMVALMRRDFGPMLTAEVNAIRSNEESEKRASASDENSAEGWINRKLTHFSMQHNLDVGTSLTSHWLNAAIPVGTLLAVVLGLLYYTGYQEISQTVESPSLMQIFGKGDSYAALLYGSAVSLVVAVIQIAPQRLLSGGQFGWSILMGMKSMVPALLILWFAAALAAETDKPKELEDGLMSVGLNTAGYLEGLLTENLPVTMLPTTIFLLAAAIAFSTGTSWGTMGILGPLSVSLTYAMMTKDGSTLDIHDPILLTVVGSVLSGAIFGDHCSPISDTTILSSQSCGCNHVAHVRTQMPYAILGAIASVIAGTLPIGFGAPMFLCHILGIGVLVGTLWVAGRDPELVAADASEPAMEAVD</sequence>
<comment type="caution">
    <text evidence="8">The sequence shown here is derived from an EMBL/GenBank/DDBJ whole genome shotgun (WGS) entry which is preliminary data.</text>
</comment>
<feature type="transmembrane region" description="Helical" evidence="6">
    <location>
        <begin position="73"/>
        <end position="98"/>
    </location>
</feature>
<evidence type="ECO:0000256" key="5">
    <source>
        <dbReference type="ARBA" id="ARBA00023136"/>
    </source>
</evidence>
<dbReference type="AlphaFoldDB" id="A0A2S8FVI1"/>
<evidence type="ECO:0000256" key="4">
    <source>
        <dbReference type="ARBA" id="ARBA00022989"/>
    </source>
</evidence>
<feature type="transmembrane region" description="Helical" evidence="6">
    <location>
        <begin position="459"/>
        <end position="477"/>
    </location>
</feature>
<protein>
    <recommendedName>
        <fullName evidence="7">Na+/H+ antiporter NhaC-like C-terminal domain-containing protein</fullName>
    </recommendedName>
</protein>
<proteinExistence type="predicted"/>
<dbReference type="PANTHER" id="PTHR43478:SF1">
    <property type="entry name" value="NA+_H+ ANTIPORTER NHAC-LIKE C-TERMINAL DOMAIN-CONTAINING PROTEIN"/>
    <property type="match status" value="1"/>
</dbReference>
<dbReference type="Pfam" id="PF03553">
    <property type="entry name" value="Na_H_antiporter"/>
    <property type="match status" value="1"/>
</dbReference>
<feature type="domain" description="Na+/H+ antiporter NhaC-like C-terminal" evidence="7">
    <location>
        <begin position="161"/>
        <end position="519"/>
    </location>
</feature>
<gene>
    <name evidence="8" type="ORF">C5Y83_08980</name>
</gene>
<name>A0A2S8FVI1_9BACT</name>
<keyword evidence="5 6" id="KW-0472">Membrane</keyword>
<feature type="transmembrane region" description="Helical" evidence="6">
    <location>
        <begin position="532"/>
        <end position="550"/>
    </location>
</feature>
<feature type="transmembrane region" description="Helical" evidence="6">
    <location>
        <begin position="30"/>
        <end position="53"/>
    </location>
</feature>
<feature type="transmembrane region" description="Helical" evidence="6">
    <location>
        <begin position="353"/>
        <end position="377"/>
    </location>
</feature>
<reference evidence="8 9" key="1">
    <citation type="submission" date="2018-02" db="EMBL/GenBank/DDBJ databases">
        <title>Comparative genomes isolates from brazilian mangrove.</title>
        <authorList>
            <person name="Araujo J.E."/>
            <person name="Taketani R.G."/>
            <person name="Silva M.C.P."/>
            <person name="Loureco M.V."/>
            <person name="Andreote F.D."/>
        </authorList>
    </citation>
    <scope>NUCLEOTIDE SEQUENCE [LARGE SCALE GENOMIC DNA]</scope>
    <source>
        <strain evidence="8 9">Hex-1 MGV</strain>
    </source>
</reference>
<feature type="transmembrane region" description="Helical" evidence="6">
    <location>
        <begin position="417"/>
        <end position="438"/>
    </location>
</feature>
<keyword evidence="2" id="KW-1003">Cell membrane</keyword>
<dbReference type="GO" id="GO:0005886">
    <property type="term" value="C:plasma membrane"/>
    <property type="evidence" value="ECO:0007669"/>
    <property type="project" value="UniProtKB-SubCell"/>
</dbReference>
<evidence type="ECO:0000256" key="1">
    <source>
        <dbReference type="ARBA" id="ARBA00004651"/>
    </source>
</evidence>
<evidence type="ECO:0000313" key="9">
    <source>
        <dbReference type="Proteomes" id="UP000238322"/>
    </source>
</evidence>
<feature type="transmembrane region" description="Helical" evidence="6">
    <location>
        <begin position="507"/>
        <end position="525"/>
    </location>
</feature>
<evidence type="ECO:0000256" key="2">
    <source>
        <dbReference type="ARBA" id="ARBA00022475"/>
    </source>
</evidence>
<dbReference type="InterPro" id="IPR018461">
    <property type="entry name" value="Na/H_Antiport_NhaC-like_C"/>
</dbReference>
<evidence type="ECO:0000256" key="3">
    <source>
        <dbReference type="ARBA" id="ARBA00022692"/>
    </source>
</evidence>
<accession>A0A2S8FVI1</accession>
<feature type="transmembrane region" description="Helical" evidence="6">
    <location>
        <begin position="277"/>
        <end position="297"/>
    </location>
</feature>
<keyword evidence="3 6" id="KW-0812">Transmembrane</keyword>
<organism evidence="8 9">
    <name type="scientific">Blastopirellula marina</name>
    <dbReference type="NCBI Taxonomy" id="124"/>
    <lineage>
        <taxon>Bacteria</taxon>
        <taxon>Pseudomonadati</taxon>
        <taxon>Planctomycetota</taxon>
        <taxon>Planctomycetia</taxon>
        <taxon>Pirellulales</taxon>
        <taxon>Pirellulaceae</taxon>
        <taxon>Blastopirellula</taxon>
    </lineage>
</organism>
<dbReference type="OrthoDB" id="9762978at2"/>
<dbReference type="Proteomes" id="UP000238322">
    <property type="component" value="Unassembled WGS sequence"/>
</dbReference>
<comment type="subcellular location">
    <subcellularLocation>
        <location evidence="1">Cell membrane</location>
        <topology evidence="1">Multi-pass membrane protein</topology>
    </subcellularLocation>
</comment>
<feature type="transmembrane region" description="Helical" evidence="6">
    <location>
        <begin position="6"/>
        <end position="23"/>
    </location>
</feature>
<dbReference type="PANTHER" id="PTHR43478">
    <property type="entry name" value="NA+/H+ ANTIPORTER-RELATED"/>
    <property type="match status" value="1"/>
</dbReference>
<evidence type="ECO:0000313" key="8">
    <source>
        <dbReference type="EMBL" id="PQO36050.1"/>
    </source>
</evidence>
<keyword evidence="4 6" id="KW-1133">Transmembrane helix</keyword>
<dbReference type="RefSeq" id="WP_105329339.1">
    <property type="nucleotide sequence ID" value="NZ_PUHY01000006.1"/>
</dbReference>
<evidence type="ECO:0000259" key="7">
    <source>
        <dbReference type="Pfam" id="PF03553"/>
    </source>
</evidence>